<dbReference type="CDD" id="cd18533">
    <property type="entry name" value="PTP_fungal"/>
    <property type="match status" value="1"/>
</dbReference>
<dbReference type="PROSITE" id="PS50055">
    <property type="entry name" value="TYR_PHOSPHATASE_PTP"/>
    <property type="match status" value="1"/>
</dbReference>
<feature type="region of interest" description="Disordered" evidence="3">
    <location>
        <begin position="1"/>
        <end position="60"/>
    </location>
</feature>
<dbReference type="AlphaFoldDB" id="A0A084GFS5"/>
<feature type="domain" description="Tyrosine specific protein phosphatases" evidence="5">
    <location>
        <begin position="751"/>
        <end position="772"/>
    </location>
</feature>
<evidence type="ECO:0000313" key="8">
    <source>
        <dbReference type="Proteomes" id="UP000028545"/>
    </source>
</evidence>
<dbReference type="EMBL" id="JOWA01000044">
    <property type="protein sequence ID" value="KEZ46187.1"/>
    <property type="molecule type" value="Genomic_DNA"/>
</dbReference>
<dbReference type="SMART" id="SM00450">
    <property type="entry name" value="RHOD"/>
    <property type="match status" value="1"/>
</dbReference>
<comment type="similarity">
    <text evidence="1">Belongs to the protein-tyrosine phosphatase family. Non-receptor class subfamily.</text>
</comment>
<dbReference type="PANTHER" id="PTHR19134">
    <property type="entry name" value="RECEPTOR-TYPE TYROSINE-PROTEIN PHOSPHATASE"/>
    <property type="match status" value="1"/>
</dbReference>
<dbReference type="InterPro" id="IPR000387">
    <property type="entry name" value="Tyr_Pase_dom"/>
</dbReference>
<feature type="region of interest" description="Disordered" evidence="3">
    <location>
        <begin position="783"/>
        <end position="846"/>
    </location>
</feature>
<dbReference type="CDD" id="cd01446">
    <property type="entry name" value="DSP_MapKP"/>
    <property type="match status" value="1"/>
</dbReference>
<dbReference type="Gene3D" id="3.40.250.10">
    <property type="entry name" value="Rhodanese-like domain"/>
    <property type="match status" value="1"/>
</dbReference>
<keyword evidence="8" id="KW-1185">Reference proteome</keyword>
<dbReference type="InterPro" id="IPR003595">
    <property type="entry name" value="Tyr_Pase_cat"/>
</dbReference>
<feature type="compositionally biased region" description="Low complexity" evidence="3">
    <location>
        <begin position="818"/>
        <end position="829"/>
    </location>
</feature>
<dbReference type="OMA" id="WQQDVRV"/>
<feature type="compositionally biased region" description="Polar residues" evidence="3">
    <location>
        <begin position="121"/>
        <end position="143"/>
    </location>
</feature>
<proteinExistence type="inferred from homology"/>
<evidence type="ECO:0000256" key="1">
    <source>
        <dbReference type="ARBA" id="ARBA00009649"/>
    </source>
</evidence>
<dbReference type="SMART" id="SM00404">
    <property type="entry name" value="PTPc_motif"/>
    <property type="match status" value="1"/>
</dbReference>
<dbReference type="SUPFAM" id="SSF52799">
    <property type="entry name" value="(Phosphotyrosine protein) phosphatases II"/>
    <property type="match status" value="1"/>
</dbReference>
<accession>A0A084GFS5</accession>
<gene>
    <name evidence="7" type="ORF">SAPIO_CDS1068</name>
</gene>
<comment type="caution">
    <text evidence="7">The sequence shown here is derived from an EMBL/GenBank/DDBJ whole genome shotgun (WGS) entry which is preliminary data.</text>
</comment>
<evidence type="ECO:0000259" key="4">
    <source>
        <dbReference type="PROSITE" id="PS50055"/>
    </source>
</evidence>
<dbReference type="PROSITE" id="PS50056">
    <property type="entry name" value="TYR_PHOSPHATASE_2"/>
    <property type="match status" value="1"/>
</dbReference>
<protein>
    <recommendedName>
        <fullName evidence="2">protein-tyrosine-phosphatase</fullName>
        <ecNumber evidence="2">3.1.3.48</ecNumber>
    </recommendedName>
</protein>
<dbReference type="SMART" id="SM00194">
    <property type="entry name" value="PTPc"/>
    <property type="match status" value="1"/>
</dbReference>
<dbReference type="GO" id="GO:0004725">
    <property type="term" value="F:protein tyrosine phosphatase activity"/>
    <property type="evidence" value="ECO:0007669"/>
    <property type="project" value="UniProtKB-EC"/>
</dbReference>
<evidence type="ECO:0000259" key="6">
    <source>
        <dbReference type="PROSITE" id="PS50206"/>
    </source>
</evidence>
<reference evidence="7 8" key="1">
    <citation type="journal article" date="2014" name="Genome Announc.">
        <title>Draft genome sequence of the pathogenic fungus Scedosporium apiospermum.</title>
        <authorList>
            <person name="Vandeputte P."/>
            <person name="Ghamrawi S."/>
            <person name="Rechenmann M."/>
            <person name="Iltis A."/>
            <person name="Giraud S."/>
            <person name="Fleury M."/>
            <person name="Thornton C."/>
            <person name="Delhaes L."/>
            <person name="Meyer W."/>
            <person name="Papon N."/>
            <person name="Bouchara J.P."/>
        </authorList>
    </citation>
    <scope>NUCLEOTIDE SEQUENCE [LARGE SCALE GENOMIC DNA]</scope>
    <source>
        <strain evidence="7 8">IHEM 14462</strain>
    </source>
</reference>
<dbReference type="Pfam" id="PF00581">
    <property type="entry name" value="Rhodanese"/>
    <property type="match status" value="1"/>
</dbReference>
<dbReference type="HOGENOM" id="CLU_001645_11_0_1"/>
<name>A0A084GFS5_PSEDA</name>
<dbReference type="PROSITE" id="PS50206">
    <property type="entry name" value="RHODANESE_3"/>
    <property type="match status" value="1"/>
</dbReference>
<feature type="compositionally biased region" description="Polar residues" evidence="3">
    <location>
        <begin position="836"/>
        <end position="846"/>
    </location>
</feature>
<dbReference type="EC" id="3.1.3.48" evidence="2"/>
<feature type="region of interest" description="Disordered" evidence="3">
    <location>
        <begin position="101"/>
        <end position="154"/>
    </location>
</feature>
<sequence length="928" mass="103017">MPYSVGQPHPPRLSPGRGSSEKRSSSPSYFGLVVDDSVDPRDSSQMPRYNWSPPSSSVKSFATALPKPVALDANPEFEAFKKQVDAYRGKGISLSTTTYMSQPSLTPIKSPVRPKPPRWQSYANDSTTSLDTPSTKADSNCSAQADRMDVDQDSLHDSAYVSGDSKRNSEACLAPLPSVNLSVPDSVDGDLELPQQPMILSKVENRDPRLSTVGNRPDMISPPICSNTPRPHSTPPKTDGGPMMIMPSQLRDMEEDSNIRMLLLDVRSAQSYAQSHIRTALNLCIPTTLLKRATFNLQKLQQTFQRPEQQGLFSRWRETDCLVVYDAFSSEKTEAMTPMNMIKKFTNEGYKGSTYILRGGFRLFEEEYPELIYAPTPDSPVSPNGTCAGPLGLAPVIGGVLLPVASNTPNPFFSNIRQNMELANGVGQMDIEKPKGLESPTLPRWLRDAAEAKNHGKKVSDKFLNIELCEQSRMKQAYSMLNRDPSSCQSDTVQLCGIEQGGKNRYKDILPFEHSRVKLPCQGDGRCDYINASHVKASGSNKRYLASQGPLPATFEDFWSVIWDQDVRVIVMLTAESEGGQLKCHAYWRNREYGLLRLRMLSETKVSLDIDKKPSSDSPTPQPPTSAAEMGRRRAHTTTAFDAAFSSSGASPQAQRSAGESPYVIIRKFALSHAAHPFEPMREITHLHYPSWPDFGAPAQPSHLLALVQLANAMQRGSLPVETTSVGNSRNPNLASMPWTDEPECDRRARPMLVHCSAGCGRTGTFCTVDSVIDMLKRQRLSKRNSKLNNSTAHTGTDKDVDMDDSTPTPRSPISRMSSATSPFSDSSSGRALLSRHSSAKTLSRRTSLETPPLDLSWISDDTIDLVQRTVEDFRRQRLSMVQSLRQFVLCYETVLEWLWRVQDRENNGDMAHRGRMRSGSLQVRREG</sequence>
<feature type="domain" description="Tyrosine-protein phosphatase" evidence="4">
    <location>
        <begin position="503"/>
        <end position="898"/>
    </location>
</feature>
<dbReference type="SUPFAM" id="SSF52821">
    <property type="entry name" value="Rhodanese/Cell cycle control phosphatase"/>
    <property type="match status" value="1"/>
</dbReference>
<evidence type="ECO:0000259" key="5">
    <source>
        <dbReference type="PROSITE" id="PS50056"/>
    </source>
</evidence>
<dbReference type="InterPro" id="IPR016130">
    <property type="entry name" value="Tyr_Pase_AS"/>
</dbReference>
<dbReference type="RefSeq" id="XP_016645986.1">
    <property type="nucleotide sequence ID" value="XM_016784229.1"/>
</dbReference>
<dbReference type="PRINTS" id="PR00700">
    <property type="entry name" value="PRTYPHPHTASE"/>
</dbReference>
<dbReference type="InterPro" id="IPR050348">
    <property type="entry name" value="Protein-Tyr_Phosphatase"/>
</dbReference>
<dbReference type="GeneID" id="27719900"/>
<dbReference type="Gene3D" id="3.90.190.10">
    <property type="entry name" value="Protein tyrosine phosphatase superfamily"/>
    <property type="match status" value="1"/>
</dbReference>
<feature type="region of interest" description="Disordered" evidence="3">
    <location>
        <begin position="208"/>
        <end position="242"/>
    </location>
</feature>
<evidence type="ECO:0000313" key="7">
    <source>
        <dbReference type="EMBL" id="KEZ46187.1"/>
    </source>
</evidence>
<dbReference type="InterPro" id="IPR029021">
    <property type="entry name" value="Prot-tyrosine_phosphatase-like"/>
</dbReference>
<evidence type="ECO:0000256" key="3">
    <source>
        <dbReference type="SAM" id="MobiDB-lite"/>
    </source>
</evidence>
<dbReference type="Proteomes" id="UP000028545">
    <property type="component" value="Unassembled WGS sequence"/>
</dbReference>
<dbReference type="InterPro" id="IPR001763">
    <property type="entry name" value="Rhodanese-like_dom"/>
</dbReference>
<dbReference type="PROSITE" id="PS00383">
    <property type="entry name" value="TYR_PHOSPHATASE_1"/>
    <property type="match status" value="1"/>
</dbReference>
<organism evidence="7 8">
    <name type="scientific">Pseudallescheria apiosperma</name>
    <name type="common">Scedosporium apiospermum</name>
    <dbReference type="NCBI Taxonomy" id="563466"/>
    <lineage>
        <taxon>Eukaryota</taxon>
        <taxon>Fungi</taxon>
        <taxon>Dikarya</taxon>
        <taxon>Ascomycota</taxon>
        <taxon>Pezizomycotina</taxon>
        <taxon>Sordariomycetes</taxon>
        <taxon>Hypocreomycetidae</taxon>
        <taxon>Microascales</taxon>
        <taxon>Microascaceae</taxon>
        <taxon>Scedosporium</taxon>
    </lineage>
</organism>
<evidence type="ECO:0000256" key="2">
    <source>
        <dbReference type="ARBA" id="ARBA00013064"/>
    </source>
</evidence>
<dbReference type="PANTHER" id="PTHR19134:SF561">
    <property type="entry name" value="PROTEIN TYROSINE PHOSPHATASE 36E, ISOFORM A"/>
    <property type="match status" value="1"/>
</dbReference>
<dbReference type="VEuPathDB" id="FungiDB:SAPIO_CDS1068"/>
<dbReference type="KEGG" id="sapo:SAPIO_CDS1068"/>
<dbReference type="OrthoDB" id="6058203at2759"/>
<feature type="region of interest" description="Disordered" evidence="3">
    <location>
        <begin position="609"/>
        <end position="634"/>
    </location>
</feature>
<dbReference type="InterPro" id="IPR036873">
    <property type="entry name" value="Rhodanese-like_dom_sf"/>
</dbReference>
<feature type="domain" description="Rhodanese" evidence="6">
    <location>
        <begin position="262"/>
        <end position="373"/>
    </location>
</feature>
<dbReference type="InterPro" id="IPR000242">
    <property type="entry name" value="PTP_cat"/>
</dbReference>
<dbReference type="Pfam" id="PF00102">
    <property type="entry name" value="Y_phosphatase"/>
    <property type="match status" value="2"/>
</dbReference>